<dbReference type="EMBL" id="FNXT01000888">
    <property type="protein sequence ID" value="SZX68908.1"/>
    <property type="molecule type" value="Genomic_DNA"/>
</dbReference>
<dbReference type="InterPro" id="IPR032675">
    <property type="entry name" value="LRR_dom_sf"/>
</dbReference>
<evidence type="ECO:0000256" key="1">
    <source>
        <dbReference type="ARBA" id="ARBA00004430"/>
    </source>
</evidence>
<reference evidence="2 3" key="1">
    <citation type="submission" date="2016-10" db="EMBL/GenBank/DDBJ databases">
        <authorList>
            <person name="Cai Z."/>
        </authorList>
    </citation>
    <scope>NUCLEOTIDE SEQUENCE [LARGE SCALE GENOMIC DNA]</scope>
</reference>
<dbReference type="Gene3D" id="3.80.10.10">
    <property type="entry name" value="Ribonuclease Inhibitor"/>
    <property type="match status" value="1"/>
</dbReference>
<comment type="subcellular location">
    <subcellularLocation>
        <location evidence="1">Cytoplasm</location>
        <location evidence="1">Cytoskeleton</location>
        <location evidence="1">Cilium axoneme</location>
    </subcellularLocation>
</comment>
<name>A0A383VTT0_TETOB</name>
<accession>A0A383VTT0</accession>
<sequence>MDDGNDSVAVCSGLARLMRLKELTLFPRTSLVPGDAQVLTALTALTHLVLSGMEGVEEEDVVALAHSMPQLRHLELGGQDLRGGVGMAAVGTLTQLTELFLENNDMTEQGLMQLTGLVHLQVLHPPPFLHGVTQEVVDRLWAAVQEQQLLLQQ</sequence>
<evidence type="ECO:0000313" key="3">
    <source>
        <dbReference type="Proteomes" id="UP000256970"/>
    </source>
</evidence>
<protein>
    <submittedName>
        <fullName evidence="2">Uncharacterized protein</fullName>
    </submittedName>
</protein>
<organism evidence="2 3">
    <name type="scientific">Tetradesmus obliquus</name>
    <name type="common">Green alga</name>
    <name type="synonym">Acutodesmus obliquus</name>
    <dbReference type="NCBI Taxonomy" id="3088"/>
    <lineage>
        <taxon>Eukaryota</taxon>
        <taxon>Viridiplantae</taxon>
        <taxon>Chlorophyta</taxon>
        <taxon>core chlorophytes</taxon>
        <taxon>Chlorophyceae</taxon>
        <taxon>CS clade</taxon>
        <taxon>Sphaeropleales</taxon>
        <taxon>Scenedesmaceae</taxon>
        <taxon>Tetradesmus</taxon>
    </lineage>
</organism>
<dbReference type="Proteomes" id="UP000256970">
    <property type="component" value="Unassembled WGS sequence"/>
</dbReference>
<proteinExistence type="predicted"/>
<dbReference type="GO" id="GO:0005930">
    <property type="term" value="C:axoneme"/>
    <property type="evidence" value="ECO:0007669"/>
    <property type="project" value="UniProtKB-SubCell"/>
</dbReference>
<evidence type="ECO:0000313" key="2">
    <source>
        <dbReference type="EMBL" id="SZX68908.1"/>
    </source>
</evidence>
<dbReference type="SUPFAM" id="SSF52047">
    <property type="entry name" value="RNI-like"/>
    <property type="match status" value="1"/>
</dbReference>
<dbReference type="AlphaFoldDB" id="A0A383VTT0"/>
<keyword evidence="3" id="KW-1185">Reference proteome</keyword>
<gene>
    <name evidence="2" type="ORF">BQ4739_LOCUS9220</name>
</gene>